<keyword evidence="2" id="KW-1185">Reference proteome</keyword>
<organism evidence="1 2">
    <name type="scientific">Arabidopsis thaliana x Arabidopsis arenosa</name>
    <dbReference type="NCBI Taxonomy" id="1240361"/>
    <lineage>
        <taxon>Eukaryota</taxon>
        <taxon>Viridiplantae</taxon>
        <taxon>Streptophyta</taxon>
        <taxon>Embryophyta</taxon>
        <taxon>Tracheophyta</taxon>
        <taxon>Spermatophyta</taxon>
        <taxon>Magnoliopsida</taxon>
        <taxon>eudicotyledons</taxon>
        <taxon>Gunneridae</taxon>
        <taxon>Pentapetalae</taxon>
        <taxon>rosids</taxon>
        <taxon>malvids</taxon>
        <taxon>Brassicales</taxon>
        <taxon>Brassicaceae</taxon>
        <taxon>Camelineae</taxon>
        <taxon>Arabidopsis</taxon>
    </lineage>
</organism>
<dbReference type="InterPro" id="IPR044190">
    <property type="entry name" value="THA8-like"/>
</dbReference>
<dbReference type="AlphaFoldDB" id="A0A8T1YUE2"/>
<dbReference type="GO" id="GO:0000373">
    <property type="term" value="P:Group II intron splicing"/>
    <property type="evidence" value="ECO:0007669"/>
    <property type="project" value="InterPro"/>
</dbReference>
<reference evidence="1 2" key="1">
    <citation type="submission" date="2020-12" db="EMBL/GenBank/DDBJ databases">
        <title>Concerted genomic and epigenomic changes stabilize Arabidopsis allopolyploids.</title>
        <authorList>
            <person name="Chen Z."/>
        </authorList>
    </citation>
    <scope>NUCLEOTIDE SEQUENCE [LARGE SCALE GENOMIC DNA]</scope>
    <source>
        <strain evidence="1">Allo738</strain>
        <tissue evidence="1">Leaf</tissue>
    </source>
</reference>
<dbReference type="PANTHER" id="PTHR47594">
    <property type="entry name" value="PPR CONTAINING PLANT-LIKE PROTEIN"/>
    <property type="match status" value="1"/>
</dbReference>
<comment type="caution">
    <text evidence="1">The sequence shown here is derived from an EMBL/GenBank/DDBJ whole genome shotgun (WGS) entry which is preliminary data.</text>
</comment>
<sequence length="256" mass="29245">MEGIGLRSCGEDILRLGFKLRVGTGGRIPILGRAMVIKMRDRSKNRKPLQRGRMLSIEAIQAVQALKRANPLLPPPLAPSTSTLLDRVIISKFRRLLKFDMVAVLRELLRQNECSLALKVFEEIRKECWYKPQVRMYTDMITVMADNSLIEEVNYLYSAMKSEKGLMAEIEWFNTLLTILLNHKLFDLVMDCYAFMQSIGYEPDRASFRILVLGLESNGEMSLSAIVRKDAHEYYGESLEFIEEDEEISSGTGVLI</sequence>
<dbReference type="GO" id="GO:0009658">
    <property type="term" value="P:chloroplast organization"/>
    <property type="evidence" value="ECO:0007669"/>
    <property type="project" value="InterPro"/>
</dbReference>
<proteinExistence type="predicted"/>
<evidence type="ECO:0008006" key="3">
    <source>
        <dbReference type="Google" id="ProtNLM"/>
    </source>
</evidence>
<accession>A0A8T1YUE2</accession>
<dbReference type="GO" id="GO:0003723">
    <property type="term" value="F:RNA binding"/>
    <property type="evidence" value="ECO:0007669"/>
    <property type="project" value="InterPro"/>
</dbReference>
<gene>
    <name evidence="1" type="ORF">ISN45_Aa06g008710</name>
</gene>
<evidence type="ECO:0000313" key="2">
    <source>
        <dbReference type="Proteomes" id="UP000694240"/>
    </source>
</evidence>
<protein>
    <recommendedName>
        <fullName evidence="3">Pentatricopeptide repeat-containing protein</fullName>
    </recommendedName>
</protein>
<dbReference type="Proteomes" id="UP000694240">
    <property type="component" value="Chromosome 11"/>
</dbReference>
<dbReference type="PANTHER" id="PTHR47594:SF4">
    <property type="entry name" value="OS04G0475500 PROTEIN"/>
    <property type="match status" value="1"/>
</dbReference>
<name>A0A8T1YUE2_9BRAS</name>
<evidence type="ECO:0000313" key="1">
    <source>
        <dbReference type="EMBL" id="KAG7550041.1"/>
    </source>
</evidence>
<dbReference type="EMBL" id="JAEFBK010000011">
    <property type="protein sequence ID" value="KAG7550041.1"/>
    <property type="molecule type" value="Genomic_DNA"/>
</dbReference>